<comment type="caution">
    <text evidence="2">The sequence shown here is derived from an EMBL/GenBank/DDBJ whole genome shotgun (WGS) entry which is preliminary data.</text>
</comment>
<proteinExistence type="predicted"/>
<feature type="region of interest" description="Disordered" evidence="1">
    <location>
        <begin position="1"/>
        <end position="21"/>
    </location>
</feature>
<sequence length="66" mass="7312">MVVSYRDPPFTHTKHETPVHNQETGCSDYAMLSCELLEEPPTQLLIQHTGVYETPPGLGFSPSLLA</sequence>
<dbReference type="Proteomes" id="UP000291213">
    <property type="component" value="Unassembled WGS sequence"/>
</dbReference>
<evidence type="ECO:0000256" key="1">
    <source>
        <dbReference type="SAM" id="MobiDB-lite"/>
    </source>
</evidence>
<protein>
    <submittedName>
        <fullName evidence="2">Uncharacterized protein</fullName>
    </submittedName>
</protein>
<evidence type="ECO:0000313" key="3">
    <source>
        <dbReference type="Proteomes" id="UP000291213"/>
    </source>
</evidence>
<reference evidence="2 3" key="1">
    <citation type="submission" date="2017-02" db="EMBL/GenBank/DDBJ databases">
        <title>isolation and characterization of a novel temperate virus Aeropyrum globular virus 1 infecting hyperthermophilic archaeon Aeropyrum.</title>
        <authorList>
            <person name="Yumiya M."/>
            <person name="Yoshida T."/>
            <person name="Sako Y."/>
        </authorList>
    </citation>
    <scope>NUCLEOTIDE SEQUENCE [LARGE SCALE GENOMIC DNA]</scope>
    <source>
        <strain evidence="2 3">YK1-12-2013</strain>
    </source>
</reference>
<organism evidence="2 3">
    <name type="scientific">Aeropyrum pernix</name>
    <dbReference type="NCBI Taxonomy" id="56636"/>
    <lineage>
        <taxon>Archaea</taxon>
        <taxon>Thermoproteota</taxon>
        <taxon>Thermoprotei</taxon>
        <taxon>Desulfurococcales</taxon>
        <taxon>Desulfurococcaceae</taxon>
        <taxon>Aeropyrum</taxon>
    </lineage>
</organism>
<dbReference type="EMBL" id="BDMD01000040">
    <property type="protein sequence ID" value="GBF09068.1"/>
    <property type="molecule type" value="Genomic_DNA"/>
</dbReference>
<dbReference type="AlphaFoldDB" id="A0A401H9M9"/>
<accession>A0A401H9M9</accession>
<name>A0A401H9M9_AERPX</name>
<evidence type="ECO:0000313" key="2">
    <source>
        <dbReference type="EMBL" id="GBF09068.1"/>
    </source>
</evidence>
<gene>
    <name evidence="2" type="ORF">apy_07930</name>
</gene>